<evidence type="ECO:0000313" key="2">
    <source>
        <dbReference type="EMBL" id="MQU42067.1"/>
    </source>
</evidence>
<comment type="caution">
    <text evidence="2">The sequence shown here is derived from an EMBL/GenBank/DDBJ whole genome shotgun (WGS) entry which is preliminary data.</text>
</comment>
<dbReference type="Proteomes" id="UP000470186">
    <property type="component" value="Unassembled WGS sequence"/>
</dbReference>
<organism evidence="2 3">
    <name type="scientific">Pseudomonas helleri</name>
    <dbReference type="NCBI Taxonomy" id="1608996"/>
    <lineage>
        <taxon>Bacteria</taxon>
        <taxon>Pseudomonadati</taxon>
        <taxon>Pseudomonadota</taxon>
        <taxon>Gammaproteobacteria</taxon>
        <taxon>Pseudomonadales</taxon>
        <taxon>Pseudomonadaceae</taxon>
        <taxon>Pseudomonas</taxon>
    </lineage>
</organism>
<dbReference type="GO" id="GO:0110001">
    <property type="term" value="C:toxin-antitoxin complex"/>
    <property type="evidence" value="ECO:0007669"/>
    <property type="project" value="InterPro"/>
</dbReference>
<dbReference type="GO" id="GO:0003723">
    <property type="term" value="F:RNA binding"/>
    <property type="evidence" value="ECO:0007669"/>
    <property type="project" value="InterPro"/>
</dbReference>
<sequence>MDVLIKQKFEDAADRYPNDRSGLERCLRLLLAAAPQSYNELQGIFGKNIDLFKHRAAEGWVAIDIGGNNLRLIAGVNYQRQKLYVKHIYTHADYDTATAWYASNKRGTKP</sequence>
<dbReference type="EMBL" id="WIVV01000017">
    <property type="protein sequence ID" value="MQU42067.1"/>
    <property type="molecule type" value="Genomic_DNA"/>
</dbReference>
<evidence type="ECO:0000313" key="4">
    <source>
        <dbReference type="Proteomes" id="UP000470186"/>
    </source>
</evidence>
<dbReference type="RefSeq" id="WP_150747992.1">
    <property type="nucleotide sequence ID" value="NZ_JBQQFY010000065.1"/>
</dbReference>
<dbReference type="EMBL" id="WIVX01000192">
    <property type="protein sequence ID" value="MQU34569.1"/>
    <property type="molecule type" value="Genomic_DNA"/>
</dbReference>
<gene>
    <name evidence="2" type="ORF">GHO28_06010</name>
    <name evidence="1" type="ORF">GHO30_24880</name>
</gene>
<dbReference type="Proteomes" id="UP000466863">
    <property type="component" value="Unassembled WGS sequence"/>
</dbReference>
<accession>A0A6I1WKW0</accession>
<dbReference type="Pfam" id="PF09907">
    <property type="entry name" value="HigB_toxin"/>
    <property type="match status" value="1"/>
</dbReference>
<proteinExistence type="predicted"/>
<dbReference type="InterPro" id="IPR018669">
    <property type="entry name" value="Toxin_HigB"/>
</dbReference>
<name>A0A6I1WKW0_9PSED</name>
<dbReference type="AlphaFoldDB" id="A0A6I1WKW0"/>
<reference evidence="3 4" key="1">
    <citation type="submission" date="2019-10" db="EMBL/GenBank/DDBJ databases">
        <title>Evaluation of single-gene subtyping targets for Pseudomonas.</title>
        <authorList>
            <person name="Reichler S.J."/>
            <person name="Orsi R.H."/>
            <person name="Wiedmann M."/>
            <person name="Martin N.H."/>
            <person name="Murphy S.I."/>
        </authorList>
    </citation>
    <scope>NUCLEOTIDE SEQUENCE [LARGE SCALE GENOMIC DNA]</scope>
    <source>
        <strain evidence="2 3">FSL R10-1876</strain>
        <strain evidence="1 4">FSL R10-2107</strain>
    </source>
</reference>
<protein>
    <submittedName>
        <fullName evidence="2">Type II toxin-antitoxin system HigB family toxin</fullName>
    </submittedName>
</protein>
<dbReference type="GO" id="GO:0004519">
    <property type="term" value="F:endonuclease activity"/>
    <property type="evidence" value="ECO:0007669"/>
    <property type="project" value="InterPro"/>
</dbReference>
<evidence type="ECO:0000313" key="3">
    <source>
        <dbReference type="Proteomes" id="UP000466863"/>
    </source>
</evidence>
<keyword evidence="4" id="KW-1185">Reference proteome</keyword>
<evidence type="ECO:0000313" key="1">
    <source>
        <dbReference type="EMBL" id="MQU34569.1"/>
    </source>
</evidence>